<evidence type="ECO:0000256" key="9">
    <source>
        <dbReference type="ARBA" id="ARBA00022989"/>
    </source>
</evidence>
<keyword evidence="4" id="KW-0436">Ligase</keyword>
<evidence type="ECO:0000256" key="14">
    <source>
        <dbReference type="SAM" id="Phobius"/>
    </source>
</evidence>
<protein>
    <recommendedName>
        <fullName evidence="15">THIF-type NAD/FAD binding fold domain-containing protein</fullName>
    </recommendedName>
</protein>
<dbReference type="InterPro" id="IPR000594">
    <property type="entry name" value="ThiF_NAD_FAD-bd"/>
</dbReference>
<evidence type="ECO:0000256" key="7">
    <source>
        <dbReference type="ARBA" id="ARBA00022787"/>
    </source>
</evidence>
<dbReference type="FunFam" id="3.40.50.720:FF:000125">
    <property type="entry name" value="tRNA threonylcarbamoyladenosine dehydratase 2-like"/>
    <property type="match status" value="1"/>
</dbReference>
<keyword evidence="5 14" id="KW-0812">Transmembrane</keyword>
<comment type="caution">
    <text evidence="16">The sequence shown here is derived from an EMBL/GenBank/DDBJ whole genome shotgun (WGS) entry which is preliminary data.</text>
</comment>
<feature type="domain" description="THIF-type NAD/FAD binding fold" evidence="15">
    <location>
        <begin position="123"/>
        <end position="377"/>
    </location>
</feature>
<dbReference type="CDD" id="cd00755">
    <property type="entry name" value="YgdL_like"/>
    <property type="match status" value="1"/>
</dbReference>
<evidence type="ECO:0000256" key="10">
    <source>
        <dbReference type="ARBA" id="ARBA00023128"/>
    </source>
</evidence>
<accession>A0A9P7ZYM7</accession>
<comment type="function">
    <text evidence="12">Catalyzes the ATP-dependent dehydration of threonylcarbamoyladenosine at position 37 (t(6)A37) to form cyclic t(6)A37 (ct(6)A37) in tRNAs that read codons beginning with adenine.</text>
</comment>
<gene>
    <name evidence="16" type="ORF">KVV02_008327</name>
</gene>
<dbReference type="GO" id="GO:0005524">
    <property type="term" value="F:ATP binding"/>
    <property type="evidence" value="ECO:0007669"/>
    <property type="project" value="UniProtKB-KW"/>
</dbReference>
<keyword evidence="10" id="KW-0496">Mitochondrion</keyword>
<dbReference type="GO" id="GO:0061504">
    <property type="term" value="P:cyclic threonylcarbamoyladenosine biosynthetic process"/>
    <property type="evidence" value="ECO:0007669"/>
    <property type="project" value="TreeGrafter"/>
</dbReference>
<evidence type="ECO:0000256" key="12">
    <source>
        <dbReference type="ARBA" id="ARBA00060084"/>
    </source>
</evidence>
<dbReference type="GO" id="GO:0061503">
    <property type="term" value="F:tRNA threonylcarbamoyladenosine dehydratase"/>
    <property type="evidence" value="ECO:0007669"/>
    <property type="project" value="TreeGrafter"/>
</dbReference>
<evidence type="ECO:0000259" key="15">
    <source>
        <dbReference type="Pfam" id="PF00899"/>
    </source>
</evidence>
<dbReference type="GO" id="GO:0005741">
    <property type="term" value="C:mitochondrial outer membrane"/>
    <property type="evidence" value="ECO:0007669"/>
    <property type="project" value="UniProtKB-SubCell"/>
</dbReference>
<comment type="similarity">
    <text evidence="3">Belongs to the HesA/MoeB/ThiF family.</text>
</comment>
<feature type="region of interest" description="Disordered" evidence="13">
    <location>
        <begin position="497"/>
        <end position="532"/>
    </location>
</feature>
<feature type="region of interest" description="Disordered" evidence="13">
    <location>
        <begin position="47"/>
        <end position="108"/>
    </location>
</feature>
<evidence type="ECO:0000256" key="8">
    <source>
        <dbReference type="ARBA" id="ARBA00022840"/>
    </source>
</evidence>
<keyword evidence="8" id="KW-0067">ATP-binding</keyword>
<dbReference type="InterPro" id="IPR035985">
    <property type="entry name" value="Ubiquitin-activating_enz"/>
</dbReference>
<evidence type="ECO:0000256" key="4">
    <source>
        <dbReference type="ARBA" id="ARBA00022598"/>
    </source>
</evidence>
<dbReference type="AlphaFoldDB" id="A0A9P7ZYM7"/>
<dbReference type="PANTHER" id="PTHR43267">
    <property type="entry name" value="TRNA THREONYLCARBAMOYLADENOSINE DEHYDRATASE"/>
    <property type="match status" value="1"/>
</dbReference>
<dbReference type="Gene3D" id="3.40.50.720">
    <property type="entry name" value="NAD(P)-binding Rossmann-like Domain"/>
    <property type="match status" value="1"/>
</dbReference>
<organism evidence="16 17">
    <name type="scientific">Mortierella alpina</name>
    <name type="common">Oleaginous fungus</name>
    <name type="synonym">Mortierella renispora</name>
    <dbReference type="NCBI Taxonomy" id="64518"/>
    <lineage>
        <taxon>Eukaryota</taxon>
        <taxon>Fungi</taxon>
        <taxon>Fungi incertae sedis</taxon>
        <taxon>Mucoromycota</taxon>
        <taxon>Mortierellomycotina</taxon>
        <taxon>Mortierellomycetes</taxon>
        <taxon>Mortierellales</taxon>
        <taxon>Mortierellaceae</taxon>
        <taxon>Mortierella</taxon>
    </lineage>
</organism>
<evidence type="ECO:0000256" key="13">
    <source>
        <dbReference type="SAM" id="MobiDB-lite"/>
    </source>
</evidence>
<keyword evidence="6" id="KW-0547">Nucleotide-binding</keyword>
<keyword evidence="9 14" id="KW-1133">Transmembrane helix</keyword>
<evidence type="ECO:0000313" key="16">
    <source>
        <dbReference type="EMBL" id="KAG9319199.1"/>
    </source>
</evidence>
<keyword evidence="11 14" id="KW-0472">Membrane</keyword>
<dbReference type="GO" id="GO:0008641">
    <property type="term" value="F:ubiquitin-like modifier activating enzyme activity"/>
    <property type="evidence" value="ECO:0007669"/>
    <property type="project" value="InterPro"/>
</dbReference>
<feature type="transmembrane region" description="Helical" evidence="14">
    <location>
        <begin position="20"/>
        <end position="40"/>
    </location>
</feature>
<dbReference type="Pfam" id="PF00899">
    <property type="entry name" value="ThiF"/>
    <property type="match status" value="1"/>
</dbReference>
<keyword evidence="7" id="KW-1000">Mitochondrion outer membrane</keyword>
<feature type="compositionally biased region" description="Basic residues" evidence="13">
    <location>
        <begin position="87"/>
        <end position="104"/>
    </location>
</feature>
<dbReference type="EMBL" id="JAIFTL010000550">
    <property type="protein sequence ID" value="KAG9319199.1"/>
    <property type="molecule type" value="Genomic_DNA"/>
</dbReference>
<evidence type="ECO:0000256" key="2">
    <source>
        <dbReference type="ARBA" id="ARBA00004294"/>
    </source>
</evidence>
<evidence type="ECO:0000256" key="3">
    <source>
        <dbReference type="ARBA" id="ARBA00009919"/>
    </source>
</evidence>
<dbReference type="SUPFAM" id="SSF69572">
    <property type="entry name" value="Activating enzymes of the ubiquitin-like proteins"/>
    <property type="match status" value="1"/>
</dbReference>
<dbReference type="PANTHER" id="PTHR43267:SF2">
    <property type="entry name" value="TRNA THREONYLCARBAMOYLADENOSINE DEHYDRATASE 1-RELATED"/>
    <property type="match status" value="1"/>
</dbReference>
<name>A0A9P7ZYM7_MORAP</name>
<dbReference type="InterPro" id="IPR045886">
    <property type="entry name" value="ThiF/MoeB/HesA"/>
</dbReference>
<comment type="subcellular location">
    <subcellularLocation>
        <location evidence="1">Mitochondrion membrane</location>
        <topology evidence="1">Multi-pass membrane protein</topology>
    </subcellularLocation>
    <subcellularLocation>
        <location evidence="2">Mitochondrion outer membrane</location>
    </subcellularLocation>
</comment>
<dbReference type="Proteomes" id="UP000717515">
    <property type="component" value="Unassembled WGS sequence"/>
</dbReference>
<evidence type="ECO:0000256" key="6">
    <source>
        <dbReference type="ARBA" id="ARBA00022741"/>
    </source>
</evidence>
<sequence length="532" mass="59111">MSTLLEKISASSAALNTQAVKLSLVAAVASFTTASIILTYQGSQRKRRVKQLKDDLRKSMPPPPTFDPATDRTSNNNYTGSALPTQHHTHSHSRSSHHHHHHQHAFREGDDGYDEELIREQLARNIAFLGEDGIQKLRKSFVVIVGAGGVGSWAASMLIRSGVGKIRIIDFDQVSLSSLNRHATAVQADVGTPKVTAMKNAFRKIAPWVEVDARVELFQEENAEELLSGNPDYVVDAIDNINTKLALLKFCYDHSIPVMSSMGAGAKADPSRVQISDISETFEDPLARAVRRKIKKMGVDTGIEVVYSTEKPHHVKLLPLDETQAQEADEYAALPDFRSRILPVLGPLPAMFGMSMATFITCKIAGWPMEPLPIKLREALYLRVHRELKVRELKLEKGIETIALDRRDVGYVMEEIFRGKSAVSQSMDKIGLCRWDRSKPLSLQNVVVLTKSEIDRHAKLPLDVDLVQVYGQDVSSPHGIKHHPNVILDIGYAEQPSTLRSGRPSTRAKDLVESRATARSQQPATTYHPREL</sequence>
<evidence type="ECO:0000256" key="1">
    <source>
        <dbReference type="ARBA" id="ARBA00004225"/>
    </source>
</evidence>
<feature type="compositionally biased region" description="Polar residues" evidence="13">
    <location>
        <begin position="71"/>
        <end position="84"/>
    </location>
</feature>
<proteinExistence type="inferred from homology"/>
<evidence type="ECO:0000313" key="17">
    <source>
        <dbReference type="Proteomes" id="UP000717515"/>
    </source>
</evidence>
<evidence type="ECO:0000256" key="5">
    <source>
        <dbReference type="ARBA" id="ARBA00022692"/>
    </source>
</evidence>
<evidence type="ECO:0000256" key="11">
    <source>
        <dbReference type="ARBA" id="ARBA00023136"/>
    </source>
</evidence>
<feature type="transmembrane region" description="Helical" evidence="14">
    <location>
        <begin position="141"/>
        <end position="159"/>
    </location>
</feature>
<reference evidence="16" key="1">
    <citation type="submission" date="2021-07" db="EMBL/GenBank/DDBJ databases">
        <title>Draft genome of Mortierella alpina, strain LL118, isolated from an aspen leaf litter sample.</title>
        <authorList>
            <person name="Yang S."/>
            <person name="Vinatzer B.A."/>
        </authorList>
    </citation>
    <scope>NUCLEOTIDE SEQUENCE</scope>
    <source>
        <strain evidence="16">LL118</strain>
    </source>
</reference>